<gene>
    <name evidence="2" type="ORF">UK15_39365</name>
</gene>
<dbReference type="InterPro" id="IPR020845">
    <property type="entry name" value="AMP-binding_CS"/>
</dbReference>
<dbReference type="PANTHER" id="PTHR45527:SF1">
    <property type="entry name" value="FATTY ACID SYNTHASE"/>
    <property type="match status" value="1"/>
</dbReference>
<sequence length="103" mass="10811">AAYLPVDVEYPVERVRFMLEDSRPALVLTDTSRVGPWTKDVPTLLVDDAAVRERLAGLDAADLATAPDPAHPAYVIYTSGSTGVPKGVVVSHVGLVNLVAASG</sequence>
<evidence type="ECO:0000259" key="1">
    <source>
        <dbReference type="Pfam" id="PF00501"/>
    </source>
</evidence>
<evidence type="ECO:0000313" key="2">
    <source>
        <dbReference type="EMBL" id="KJK33080.1"/>
    </source>
</evidence>
<dbReference type="STRING" id="284040.UK15_39365"/>
<dbReference type="PROSITE" id="PS00455">
    <property type="entry name" value="AMP_BINDING"/>
    <property type="match status" value="1"/>
</dbReference>
<dbReference type="SUPFAM" id="SSF56801">
    <property type="entry name" value="Acetyl-CoA synthetase-like"/>
    <property type="match status" value="1"/>
</dbReference>
<dbReference type="PRINTS" id="PR00154">
    <property type="entry name" value="AMPBINDING"/>
</dbReference>
<dbReference type="Gene3D" id="3.40.50.980">
    <property type="match status" value="2"/>
</dbReference>
<dbReference type="InterPro" id="IPR000873">
    <property type="entry name" value="AMP-dep_synth/lig_dom"/>
</dbReference>
<dbReference type="InterPro" id="IPR020459">
    <property type="entry name" value="AMP-binding"/>
</dbReference>
<dbReference type="GO" id="GO:0005737">
    <property type="term" value="C:cytoplasm"/>
    <property type="evidence" value="ECO:0007669"/>
    <property type="project" value="TreeGrafter"/>
</dbReference>
<dbReference type="PANTHER" id="PTHR45527">
    <property type="entry name" value="NONRIBOSOMAL PEPTIDE SYNTHETASE"/>
    <property type="match status" value="1"/>
</dbReference>
<proteinExistence type="predicted"/>
<dbReference type="GO" id="GO:0043041">
    <property type="term" value="P:amino acid activation for nonribosomal peptide biosynthetic process"/>
    <property type="evidence" value="ECO:0007669"/>
    <property type="project" value="TreeGrafter"/>
</dbReference>
<dbReference type="Pfam" id="PF00501">
    <property type="entry name" value="AMP-binding"/>
    <property type="match status" value="1"/>
</dbReference>
<organism evidence="2 3">
    <name type="scientific">Streptomyces variegatus</name>
    <dbReference type="NCBI Taxonomy" id="284040"/>
    <lineage>
        <taxon>Bacteria</taxon>
        <taxon>Bacillati</taxon>
        <taxon>Actinomycetota</taxon>
        <taxon>Actinomycetes</taxon>
        <taxon>Kitasatosporales</taxon>
        <taxon>Streptomycetaceae</taxon>
        <taxon>Streptomyces</taxon>
    </lineage>
</organism>
<dbReference type="RefSeq" id="WP_045297700.1">
    <property type="nucleotide sequence ID" value="NZ_JYJH01000175.1"/>
</dbReference>
<dbReference type="GO" id="GO:0031177">
    <property type="term" value="F:phosphopantetheine binding"/>
    <property type="evidence" value="ECO:0007669"/>
    <property type="project" value="TreeGrafter"/>
</dbReference>
<name>A0A0M2GFY3_9ACTN</name>
<protein>
    <recommendedName>
        <fullName evidence="1">AMP-dependent synthetase/ligase domain-containing protein</fullName>
    </recommendedName>
</protein>
<feature type="non-terminal residue" evidence="2">
    <location>
        <position position="1"/>
    </location>
</feature>
<feature type="domain" description="AMP-dependent synthetase/ligase" evidence="1">
    <location>
        <begin position="1"/>
        <end position="101"/>
    </location>
</feature>
<accession>A0A0M2GFY3</accession>
<feature type="non-terminal residue" evidence="2">
    <location>
        <position position="103"/>
    </location>
</feature>
<comment type="caution">
    <text evidence="2">The sequence shown here is derived from an EMBL/GenBank/DDBJ whole genome shotgun (WGS) entry which is preliminary data.</text>
</comment>
<keyword evidence="3" id="KW-1185">Reference proteome</keyword>
<dbReference type="Proteomes" id="UP000034786">
    <property type="component" value="Unassembled WGS sequence"/>
</dbReference>
<dbReference type="GO" id="GO:0044550">
    <property type="term" value="P:secondary metabolite biosynthetic process"/>
    <property type="evidence" value="ECO:0007669"/>
    <property type="project" value="TreeGrafter"/>
</dbReference>
<evidence type="ECO:0000313" key="3">
    <source>
        <dbReference type="Proteomes" id="UP000034786"/>
    </source>
</evidence>
<dbReference type="AlphaFoldDB" id="A0A0M2GFY3"/>
<dbReference type="EMBL" id="JYJH01000175">
    <property type="protein sequence ID" value="KJK33080.1"/>
    <property type="molecule type" value="Genomic_DNA"/>
</dbReference>
<reference evidence="3" key="1">
    <citation type="submission" date="2015-02" db="EMBL/GenBank/DDBJ databases">
        <authorList>
            <person name="Ju K.-S."/>
            <person name="Doroghazi J.R."/>
            <person name="Metcalf W."/>
        </authorList>
    </citation>
    <scope>NUCLEOTIDE SEQUENCE [LARGE SCALE GENOMIC DNA]</scope>
    <source>
        <strain evidence="3">NRRL B-16380</strain>
    </source>
</reference>